<accession>A0ABS0PF46</accession>
<organism evidence="5 6">
    <name type="scientific">Bradyrhizobium diversitatis</name>
    <dbReference type="NCBI Taxonomy" id="2755406"/>
    <lineage>
        <taxon>Bacteria</taxon>
        <taxon>Pseudomonadati</taxon>
        <taxon>Pseudomonadota</taxon>
        <taxon>Alphaproteobacteria</taxon>
        <taxon>Hyphomicrobiales</taxon>
        <taxon>Nitrobacteraceae</taxon>
        <taxon>Bradyrhizobium</taxon>
    </lineage>
</organism>
<reference evidence="5 6" key="1">
    <citation type="submission" date="2020-07" db="EMBL/GenBank/DDBJ databases">
        <title>Bradyrhizobium diversity isolated from nodules of indigenous legumes of Western Australia.</title>
        <authorList>
            <person name="Klepa M.S."/>
        </authorList>
    </citation>
    <scope>NUCLEOTIDE SEQUENCE [LARGE SCALE GENOMIC DNA]</scope>
    <source>
        <strain evidence="5 6">CNPSo 4019</strain>
    </source>
</reference>
<keyword evidence="1" id="KW-0805">Transcription regulation</keyword>
<name>A0ABS0PF46_9BRAD</name>
<sequence length="171" mass="19240">MPPNLSGRTKRLGKGPDAGQDVLRQFTWEIRSINVCLDDLRCFQANALGITGPQMMILMAVTELERDGGVPVNVVAKLMNIGSSFITKHSKELENKRFLRRTPGSKDARLVHLSLTENARKRLASIAAQQEELDQFVFDYLGIQEFARLASCLRGVRHRLEKARLHAELKS</sequence>
<evidence type="ECO:0000256" key="3">
    <source>
        <dbReference type="ARBA" id="ARBA00023163"/>
    </source>
</evidence>
<comment type="caution">
    <text evidence="5">The sequence shown here is derived from an EMBL/GenBank/DDBJ whole genome shotgun (WGS) entry which is preliminary data.</text>
</comment>
<dbReference type="InterPro" id="IPR000835">
    <property type="entry name" value="HTH_MarR-typ"/>
</dbReference>
<dbReference type="GO" id="GO:0003677">
    <property type="term" value="F:DNA binding"/>
    <property type="evidence" value="ECO:0007669"/>
    <property type="project" value="UniProtKB-KW"/>
</dbReference>
<dbReference type="Proteomes" id="UP001194539">
    <property type="component" value="Unassembled WGS sequence"/>
</dbReference>
<dbReference type="SUPFAM" id="SSF46785">
    <property type="entry name" value="Winged helix' DNA-binding domain"/>
    <property type="match status" value="1"/>
</dbReference>
<dbReference type="Pfam" id="PF22381">
    <property type="entry name" value="Staph_reg_Sar_Rot"/>
    <property type="match status" value="1"/>
</dbReference>
<dbReference type="PANTHER" id="PTHR33164">
    <property type="entry name" value="TRANSCRIPTIONAL REGULATOR, MARR FAMILY"/>
    <property type="match status" value="1"/>
</dbReference>
<keyword evidence="6" id="KW-1185">Reference proteome</keyword>
<dbReference type="Gene3D" id="1.10.10.10">
    <property type="entry name" value="Winged helix-like DNA-binding domain superfamily/Winged helix DNA-binding domain"/>
    <property type="match status" value="1"/>
</dbReference>
<proteinExistence type="predicted"/>
<gene>
    <name evidence="5" type="ORF">H1B27_37600</name>
</gene>
<keyword evidence="3" id="KW-0804">Transcription</keyword>
<evidence type="ECO:0000313" key="5">
    <source>
        <dbReference type="EMBL" id="MBH5391934.1"/>
    </source>
</evidence>
<keyword evidence="2 5" id="KW-0238">DNA-binding</keyword>
<evidence type="ECO:0000313" key="6">
    <source>
        <dbReference type="Proteomes" id="UP001194539"/>
    </source>
</evidence>
<feature type="domain" description="HTH marR-type" evidence="4">
    <location>
        <begin position="19"/>
        <end position="158"/>
    </location>
</feature>
<dbReference type="InterPro" id="IPR036390">
    <property type="entry name" value="WH_DNA-bd_sf"/>
</dbReference>
<dbReference type="InterPro" id="IPR036388">
    <property type="entry name" value="WH-like_DNA-bd_sf"/>
</dbReference>
<evidence type="ECO:0000256" key="2">
    <source>
        <dbReference type="ARBA" id="ARBA00023125"/>
    </source>
</evidence>
<evidence type="ECO:0000256" key="1">
    <source>
        <dbReference type="ARBA" id="ARBA00023015"/>
    </source>
</evidence>
<dbReference type="EMBL" id="JACEGD010000062">
    <property type="protein sequence ID" value="MBH5391934.1"/>
    <property type="molecule type" value="Genomic_DNA"/>
</dbReference>
<evidence type="ECO:0000259" key="4">
    <source>
        <dbReference type="PROSITE" id="PS50995"/>
    </source>
</evidence>
<dbReference type="InterPro" id="IPR055166">
    <property type="entry name" value="Transc_reg_Sar_Rot_HTH"/>
</dbReference>
<dbReference type="PANTHER" id="PTHR33164:SF101">
    <property type="entry name" value="TRANSCRIPTIONAL REPRESSOR MPRA"/>
    <property type="match status" value="1"/>
</dbReference>
<dbReference type="InterPro" id="IPR039422">
    <property type="entry name" value="MarR/SlyA-like"/>
</dbReference>
<protein>
    <submittedName>
        <fullName evidence="5">Winged helix DNA-binding protein</fullName>
    </submittedName>
</protein>
<dbReference type="PROSITE" id="PS50995">
    <property type="entry name" value="HTH_MARR_2"/>
    <property type="match status" value="1"/>
</dbReference>
<dbReference type="SMART" id="SM00347">
    <property type="entry name" value="HTH_MARR"/>
    <property type="match status" value="1"/>
</dbReference>